<name>A0ABQ9X7H5_9EUKA</name>
<accession>A0ABQ9X7H5</accession>
<feature type="region of interest" description="Disordered" evidence="1">
    <location>
        <begin position="52"/>
        <end position="106"/>
    </location>
</feature>
<evidence type="ECO:0000256" key="1">
    <source>
        <dbReference type="SAM" id="MobiDB-lite"/>
    </source>
</evidence>
<evidence type="ECO:0000313" key="3">
    <source>
        <dbReference type="Proteomes" id="UP001281761"/>
    </source>
</evidence>
<proteinExistence type="predicted"/>
<comment type="caution">
    <text evidence="2">The sequence shown here is derived from an EMBL/GenBank/DDBJ whole genome shotgun (WGS) entry which is preliminary data.</text>
</comment>
<dbReference type="EMBL" id="JARBJD010000214">
    <property type="protein sequence ID" value="KAK2946947.1"/>
    <property type="molecule type" value="Genomic_DNA"/>
</dbReference>
<evidence type="ECO:0000313" key="2">
    <source>
        <dbReference type="EMBL" id="KAK2946947.1"/>
    </source>
</evidence>
<reference evidence="2 3" key="1">
    <citation type="journal article" date="2022" name="bioRxiv">
        <title>Genomics of Preaxostyla Flagellates Illuminates Evolutionary Transitions and the Path Towards Mitochondrial Loss.</title>
        <authorList>
            <person name="Novak L.V.F."/>
            <person name="Treitli S.C."/>
            <person name="Pyrih J."/>
            <person name="Halakuc P."/>
            <person name="Pipaliya S.V."/>
            <person name="Vacek V."/>
            <person name="Brzon O."/>
            <person name="Soukal P."/>
            <person name="Eme L."/>
            <person name="Dacks J.B."/>
            <person name="Karnkowska A."/>
            <person name="Elias M."/>
            <person name="Hampl V."/>
        </authorList>
    </citation>
    <scope>NUCLEOTIDE SEQUENCE [LARGE SCALE GENOMIC DNA]</scope>
    <source>
        <strain evidence="2">NAU3</strain>
        <tissue evidence="2">Gut</tissue>
    </source>
</reference>
<dbReference type="Proteomes" id="UP001281761">
    <property type="component" value="Unassembled WGS sequence"/>
</dbReference>
<keyword evidence="3" id="KW-1185">Reference proteome</keyword>
<feature type="compositionally biased region" description="Polar residues" evidence="1">
    <location>
        <begin position="85"/>
        <end position="94"/>
    </location>
</feature>
<gene>
    <name evidence="2" type="ORF">BLNAU_18105</name>
</gene>
<feature type="compositionally biased region" description="Basic and acidic residues" evidence="1">
    <location>
        <begin position="55"/>
        <end position="64"/>
    </location>
</feature>
<sequence>MFRRADGNEEWFGELSKNVEETIERVPPSMLTAPNERPENVDDVTDVVVFTRRNAPNDHEHSKSPELVISGEDDESPVIEHDSSVSRPSTIRTNTTEDESVKTTST</sequence>
<organism evidence="2 3">
    <name type="scientific">Blattamonas nauphoetae</name>
    <dbReference type="NCBI Taxonomy" id="2049346"/>
    <lineage>
        <taxon>Eukaryota</taxon>
        <taxon>Metamonada</taxon>
        <taxon>Preaxostyla</taxon>
        <taxon>Oxymonadida</taxon>
        <taxon>Blattamonas</taxon>
    </lineage>
</organism>
<protein>
    <submittedName>
        <fullName evidence="2">Uncharacterized protein</fullName>
    </submittedName>
</protein>